<evidence type="ECO:0000313" key="3">
    <source>
        <dbReference type="Proteomes" id="UP000176527"/>
    </source>
</evidence>
<protein>
    <recommendedName>
        <fullName evidence="4">Type II secretion system protein</fullName>
    </recommendedName>
</protein>
<dbReference type="AlphaFoldDB" id="A0A1F5K995"/>
<feature type="transmembrane region" description="Helical" evidence="1">
    <location>
        <begin position="21"/>
        <end position="49"/>
    </location>
</feature>
<name>A0A1F5K995_9BACT</name>
<evidence type="ECO:0000313" key="2">
    <source>
        <dbReference type="EMBL" id="OGE37522.1"/>
    </source>
</evidence>
<keyword evidence="1" id="KW-0472">Membrane</keyword>
<dbReference type="EMBL" id="MFDE01000040">
    <property type="protein sequence ID" value="OGE37522.1"/>
    <property type="molecule type" value="Genomic_DNA"/>
</dbReference>
<sequence length="231" mass="24988">MNGKLKMDNGKLKKKKILNSQFSILNSSAFTIVEVLVVIFVISVMGTIITEIFSRSLRGGNKAQIIAAIKQNGQATLEAMDKTIRNSDEVVCPVITGEGSIFGDTAAVVKDGKYTRFRFKAEATGTNGYIVQDNPLYVPPLAQESFINDICNIDWDDPNSPGAVSITDRNTKTGVSVSYVPATAAIFTRNKKSGFNDTLTISFDLKPGVQAPEAVSGQIDPVTFTTTIQLR</sequence>
<dbReference type="SUPFAM" id="SSF54523">
    <property type="entry name" value="Pili subunits"/>
    <property type="match status" value="1"/>
</dbReference>
<organism evidence="2 3">
    <name type="scientific">Candidatus Daviesbacteria bacterium RIFCSPHIGHO2_12_FULL_37_11</name>
    <dbReference type="NCBI Taxonomy" id="1797777"/>
    <lineage>
        <taxon>Bacteria</taxon>
        <taxon>Candidatus Daviesiibacteriota</taxon>
    </lineage>
</organism>
<evidence type="ECO:0000256" key="1">
    <source>
        <dbReference type="SAM" id="Phobius"/>
    </source>
</evidence>
<evidence type="ECO:0008006" key="4">
    <source>
        <dbReference type="Google" id="ProtNLM"/>
    </source>
</evidence>
<keyword evidence="1" id="KW-0812">Transmembrane</keyword>
<comment type="caution">
    <text evidence="2">The sequence shown here is derived from an EMBL/GenBank/DDBJ whole genome shotgun (WGS) entry which is preliminary data.</text>
</comment>
<reference evidence="2 3" key="1">
    <citation type="journal article" date="2016" name="Nat. Commun.">
        <title>Thousands of microbial genomes shed light on interconnected biogeochemical processes in an aquifer system.</title>
        <authorList>
            <person name="Anantharaman K."/>
            <person name="Brown C.T."/>
            <person name="Hug L.A."/>
            <person name="Sharon I."/>
            <person name="Castelle C.J."/>
            <person name="Probst A.J."/>
            <person name="Thomas B.C."/>
            <person name="Singh A."/>
            <person name="Wilkins M.J."/>
            <person name="Karaoz U."/>
            <person name="Brodie E.L."/>
            <person name="Williams K.H."/>
            <person name="Hubbard S.S."/>
            <person name="Banfield J.F."/>
        </authorList>
    </citation>
    <scope>NUCLEOTIDE SEQUENCE [LARGE SCALE GENOMIC DNA]</scope>
</reference>
<proteinExistence type="predicted"/>
<accession>A0A1F5K995</accession>
<dbReference type="Proteomes" id="UP000176527">
    <property type="component" value="Unassembled WGS sequence"/>
</dbReference>
<gene>
    <name evidence="2" type="ORF">A3F00_05030</name>
</gene>
<dbReference type="InterPro" id="IPR045584">
    <property type="entry name" value="Pilin-like"/>
</dbReference>
<keyword evidence="1" id="KW-1133">Transmembrane helix</keyword>